<evidence type="ECO:0000259" key="11">
    <source>
        <dbReference type="PROSITE" id="PS50235"/>
    </source>
</evidence>
<proteinExistence type="inferred from homology"/>
<dbReference type="InterPro" id="IPR013520">
    <property type="entry name" value="Ribonucl_H"/>
</dbReference>
<feature type="compositionally biased region" description="Basic and acidic residues" evidence="10">
    <location>
        <begin position="489"/>
        <end position="524"/>
    </location>
</feature>
<feature type="compositionally biased region" description="Polar residues" evidence="10">
    <location>
        <begin position="983"/>
        <end position="992"/>
    </location>
</feature>
<dbReference type="InterPro" id="IPR028889">
    <property type="entry name" value="USP"/>
</dbReference>
<dbReference type="GO" id="GO:0000932">
    <property type="term" value="C:P-body"/>
    <property type="evidence" value="ECO:0007669"/>
    <property type="project" value="TreeGrafter"/>
</dbReference>
<feature type="binding site" evidence="8">
    <location>
        <position position="1323"/>
    </location>
    <ligand>
        <name>a divalent metal cation</name>
        <dbReference type="ChEBI" id="CHEBI:60240"/>
        <note>catalytic</note>
    </ligand>
</feature>
<dbReference type="InterPro" id="IPR030843">
    <property type="entry name" value="PAN2"/>
</dbReference>
<feature type="compositionally biased region" description="Polar residues" evidence="10">
    <location>
        <begin position="1398"/>
        <end position="1413"/>
    </location>
</feature>
<evidence type="ECO:0000256" key="1">
    <source>
        <dbReference type="ARBA" id="ARBA00022490"/>
    </source>
</evidence>
<protein>
    <recommendedName>
        <fullName evidence="8">PAN2-PAN3 deadenylation complex catalytic subunit PAN2</fullName>
        <ecNumber evidence="8">3.1.13.4</ecNumber>
    </recommendedName>
    <alternativeName>
        <fullName evidence="8">PAB1P-dependent poly(A)-specific ribonuclease</fullName>
    </alternativeName>
    <alternativeName>
        <fullName evidence="8">Poly(A)-nuclease deadenylation complex subunit 2</fullName>
        <shortName evidence="8">PAN deadenylation complex subunit 2</shortName>
    </alternativeName>
</protein>
<evidence type="ECO:0000313" key="13">
    <source>
        <dbReference type="Proteomes" id="UP000246740"/>
    </source>
</evidence>
<dbReference type="SUPFAM" id="SSF50998">
    <property type="entry name" value="Quinoprotein alcohol dehydrogenase-like"/>
    <property type="match status" value="1"/>
</dbReference>
<dbReference type="Proteomes" id="UP000246740">
    <property type="component" value="Unassembled WGS sequence"/>
</dbReference>
<keyword evidence="1 8" id="KW-0963">Cytoplasm</keyword>
<accession>A0A317XKY0</accession>
<comment type="subcellular location">
    <subcellularLocation>
        <location evidence="8">Cytoplasm</location>
    </subcellularLocation>
</comment>
<dbReference type="SUPFAM" id="SSF54001">
    <property type="entry name" value="Cysteine proteinases"/>
    <property type="match status" value="1"/>
</dbReference>
<dbReference type="HAMAP" id="MF_03182">
    <property type="entry name" value="PAN2"/>
    <property type="match status" value="1"/>
</dbReference>
<dbReference type="PANTHER" id="PTHR15728">
    <property type="entry name" value="DEADENYLATION COMPLEX CATALYTIC SUBUNIT PAN2"/>
    <property type="match status" value="1"/>
</dbReference>
<evidence type="ECO:0000256" key="9">
    <source>
        <dbReference type="PROSITE-ProRule" id="PRU00221"/>
    </source>
</evidence>
<sequence>MADWSEQAQYGNLTGPLGLPPAVTSLAFDPYSELLWQATSYGSVSSLYSSQLSRYTSYAAHGTPTRPSPTKGLLIDERHIYSIGDNSIKCSTRRGLAKWSTLTKDLGLTSMSLVSMCASPLAASSDIVAGGVSQSATSTGELDAENDLLLAVNNSTGAVVRHVPSEAPLLHVRKSGRLVCAATINGHIQLRDPRTLRIEHRLHAHPGGLIDMQADGNTVYSVGWTVRQGHPVPEPLVKVHDLRTMRALVPIPFAAPGGPALLAIHPKVSSTVVVSAPSGQFQIVDIANPGEARLFYTSATSYVTSLAIAPSADYIAFGEADGTVRLWSASSDTSNLRFNSYSSAPLEFPDPIEPPPYVNWSTETPLSSIGMPHYTDKLLSHFEYEQYFSEASPLFNPPNKLDPAVLNSLKTVDYLGYATLPPHLRGKRNVVAGKGPGGVRASALHRPEDRKKIGIPLFRSEKEKELNKKAAAAAAAGIVPGDKKKKKAEKKEAEKKRAAAERRSSPVDSDGKSAHAASTDRADSTEAAATRRKGSEGDSVQRSASDVSDASDDDSTSGDSDDSDEEEAQEDLETAETMLAKGQMPSYYRLKTIQYSRFGVEDFDFDFYNKTPFSGLETHIQNSYANSYLQALHYLPPFRETAKAHILQNCPRENCLLCEAGFLFRMLEDAKGANCQATNFLRAFGNSHKAASLGLMDREDGPTNAAISGAGPGNSEIVYSNLVQTLNRFMLECTASEAQALNGGTHAIGAAPASKGMTTGAPPGLGPPLPSNGSRVGRLPSSPTSPTSPTIGIGGGASGGSGGNAAAWQGFDALASTSHASVARLFSLQATTKSVCIHCGRDSSRSSPTLSVDLIYPRRPMSNEPAPPSDFASVLRASLLREAQNRAPCRACQFTAMFRSRRVMPPTSDLPRVLSVNAAIHTPEHLHFWLDANQKKDTHTAQRGPGNLHQQQYGAGPNSPGGNNMRGSGYLPPHPHQQQQQQARTGTPTSGLDSKPPGAAKRTYLPPRIAVETRGDDVRVLPVYTAVDLEQAKLALGGAPAVYKLRSMVVQISAEKEQPHLCALVRVPEAESVPSSFAGVGATTAAGDGKNAAAPMQIFDTKDGKDHRGRKVARAKASALGPWYLFNDFLVRNTPESEALGFQNTWKIPSVLMWEREDMAPLSMLELSEGRTCIDPTILCQDFNVSWNRDPKRIRHELLSHDELPRPGMLVAIDAEFVALNQEELEIRSDGTRSVIRPTRLSLARVSVVRGQGSKQGEAFIDDHIHTQEEVVDYLTKFSGILPGDLDPKVSKHTVVPLKAAYKKLRLLVDSGCIFIGHGLKKDFRIINIYVPASQVIDTVDLYHSPNHPRRLSLRFLSWFLLKIDIQSGSQANNQITAREREREREVEQQHDSDARTDSLSVPASASGQTSARSRAEVSQVAAGAGSTAVEGGHDSIEDALAALRLFRLYQAFRKDNRLDDVLDDVYEVGRRVNWKPPNST</sequence>
<dbReference type="GO" id="GO:0003676">
    <property type="term" value="F:nucleic acid binding"/>
    <property type="evidence" value="ECO:0007669"/>
    <property type="project" value="InterPro"/>
</dbReference>
<dbReference type="InterPro" id="IPR028881">
    <property type="entry name" value="PAN2_UCH_dom"/>
</dbReference>
<dbReference type="PANTHER" id="PTHR15728:SF0">
    <property type="entry name" value="PAN2-PAN3 DEADENYLATION COMPLEX CATALYTIC SUBUNIT PAN2"/>
    <property type="match status" value="1"/>
</dbReference>
<dbReference type="CDD" id="cd06143">
    <property type="entry name" value="PAN2_exo"/>
    <property type="match status" value="1"/>
</dbReference>
<comment type="catalytic activity">
    <reaction evidence="8">
        <text>Exonucleolytic cleavage of poly(A) to 5'-AMP.</text>
        <dbReference type="EC" id="3.1.13.4"/>
    </reaction>
</comment>
<evidence type="ECO:0000256" key="10">
    <source>
        <dbReference type="SAM" id="MobiDB-lite"/>
    </source>
</evidence>
<feature type="region of interest" description="Disordered" evidence="10">
    <location>
        <begin position="936"/>
        <end position="1003"/>
    </location>
</feature>
<dbReference type="InParanoid" id="A0A317XKY0"/>
<dbReference type="Gene3D" id="2.130.10.10">
    <property type="entry name" value="YVTN repeat-like/Quinoprotein amine dehydrogenase"/>
    <property type="match status" value="1"/>
</dbReference>
<dbReference type="InterPro" id="IPR038765">
    <property type="entry name" value="Papain-like_cys_pep_sf"/>
</dbReference>
<feature type="region of interest" description="Disordered" evidence="10">
    <location>
        <begin position="752"/>
        <end position="799"/>
    </location>
</feature>
<keyword evidence="13" id="KW-1185">Reference proteome</keyword>
<dbReference type="EMBL" id="KZ819200">
    <property type="protein sequence ID" value="PWY98088.1"/>
    <property type="molecule type" value="Genomic_DNA"/>
</dbReference>
<feature type="binding site" evidence="8">
    <location>
        <position position="1439"/>
    </location>
    <ligand>
        <name>a divalent metal cation</name>
        <dbReference type="ChEBI" id="CHEBI:60240"/>
        <note>catalytic</note>
    </ligand>
</feature>
<comment type="cofactor">
    <cofactor evidence="8">
        <name>a divalent metal cation</name>
        <dbReference type="ChEBI" id="CHEBI:60240"/>
    </cofactor>
    <text evidence="8">Binds 2 metal cations per subunit in the catalytic exonuclease domain.</text>
</comment>
<keyword evidence="4 8" id="KW-0540">Nuclease</keyword>
<dbReference type="InterPro" id="IPR015943">
    <property type="entry name" value="WD40/YVTN_repeat-like_dom_sf"/>
</dbReference>
<evidence type="ECO:0000256" key="8">
    <source>
        <dbReference type="HAMAP-Rule" id="MF_03182"/>
    </source>
</evidence>
<dbReference type="GO" id="GO:0000289">
    <property type="term" value="P:nuclear-transcribed mRNA poly(A) tail shortening"/>
    <property type="evidence" value="ECO:0007669"/>
    <property type="project" value="UniProtKB-UniRule"/>
</dbReference>
<dbReference type="InterPro" id="IPR001680">
    <property type="entry name" value="WD40_rpt"/>
</dbReference>
<feature type="repeat" description="WD" evidence="9">
    <location>
        <begin position="296"/>
        <end position="337"/>
    </location>
</feature>
<dbReference type="PROSITE" id="PS50082">
    <property type="entry name" value="WD_REPEATS_2"/>
    <property type="match status" value="1"/>
</dbReference>
<comment type="caution">
    <text evidence="8">Lacks conserved residue(s) required for the propagation of feature annotation.</text>
</comment>
<evidence type="ECO:0000256" key="2">
    <source>
        <dbReference type="ARBA" id="ARBA00022574"/>
    </source>
</evidence>
<dbReference type="GO" id="GO:0031251">
    <property type="term" value="C:PAN complex"/>
    <property type="evidence" value="ECO:0007669"/>
    <property type="project" value="UniProtKB-UniRule"/>
</dbReference>
<dbReference type="InterPro" id="IPR012337">
    <property type="entry name" value="RNaseH-like_sf"/>
</dbReference>
<feature type="region of interest" description="Disordered" evidence="10">
    <location>
        <begin position="1373"/>
        <end position="1419"/>
    </location>
</feature>
<gene>
    <name evidence="8" type="primary">PAN2</name>
    <name evidence="12" type="ORF">BCV70DRAFT_202263</name>
</gene>
<dbReference type="Pfam" id="PF00929">
    <property type="entry name" value="RNase_T"/>
    <property type="match status" value="1"/>
</dbReference>
<evidence type="ECO:0000256" key="5">
    <source>
        <dbReference type="ARBA" id="ARBA00022723"/>
    </source>
</evidence>
<feature type="compositionally biased region" description="Low complexity" evidence="10">
    <location>
        <begin position="538"/>
        <end position="548"/>
    </location>
</feature>
<dbReference type="SMART" id="SM00479">
    <property type="entry name" value="EXOIII"/>
    <property type="match status" value="1"/>
</dbReference>
<dbReference type="GO" id="GO:0004535">
    <property type="term" value="F:poly(A)-specific ribonuclease activity"/>
    <property type="evidence" value="ECO:0007669"/>
    <property type="project" value="UniProtKB-UniRule"/>
</dbReference>
<feature type="compositionally biased region" description="Acidic residues" evidence="10">
    <location>
        <begin position="549"/>
        <end position="571"/>
    </location>
</feature>
<comment type="domain">
    <text evidence="8">The linker, or PAN3 interaction domain (PID), between the WD40 repeats and the pseudo-UCH domain mediates interaction with PAN3.</text>
</comment>
<organism evidence="12 13">
    <name type="scientific">Testicularia cyperi</name>
    <dbReference type="NCBI Taxonomy" id="1882483"/>
    <lineage>
        <taxon>Eukaryota</taxon>
        <taxon>Fungi</taxon>
        <taxon>Dikarya</taxon>
        <taxon>Basidiomycota</taxon>
        <taxon>Ustilaginomycotina</taxon>
        <taxon>Ustilaginomycetes</taxon>
        <taxon>Ustilaginales</taxon>
        <taxon>Anthracoideaceae</taxon>
        <taxon>Testicularia</taxon>
    </lineage>
</organism>
<keyword evidence="7 8" id="KW-0269">Exonuclease</keyword>
<evidence type="ECO:0000313" key="12">
    <source>
        <dbReference type="EMBL" id="PWY98088.1"/>
    </source>
</evidence>
<feature type="binding site" evidence="8">
    <location>
        <position position="1214"/>
    </location>
    <ligand>
        <name>a divalent metal cation</name>
        <dbReference type="ChEBI" id="CHEBI:60240"/>
        <note>catalytic</note>
    </ligand>
</feature>
<dbReference type="STRING" id="1882483.A0A317XKY0"/>
<comment type="activity regulation">
    <text evidence="8">Positively regulated by the regulatory subunit PAN3.</text>
</comment>
<dbReference type="PROSITE" id="PS50235">
    <property type="entry name" value="USP_3"/>
    <property type="match status" value="1"/>
</dbReference>
<dbReference type="OrthoDB" id="16516at2759"/>
<dbReference type="Pfam" id="PF13423">
    <property type="entry name" value="UCH_1"/>
    <property type="match status" value="1"/>
</dbReference>
<dbReference type="InterPro" id="IPR050785">
    <property type="entry name" value="PAN2-PAN3_catalytic_subunit"/>
</dbReference>
<keyword evidence="2 9" id="KW-0853">WD repeat</keyword>
<comment type="domain">
    <text evidence="8">Contains a pseudo-UCH domain. This ubiquitin C-terminal hydrolase (UCH)-like or ubiquitin specific protease (USP)-like domain is predicted to be catalytically inactive because it lacks the active site catalytic triad characteristic of thiol proteases, with residues at the equivalent structural positions that are incompatible with catalysis, and it cannot bind ubiquitin. It functions as a structural scaffold for intra- and intermolecular interactions in the complex.</text>
</comment>
<dbReference type="InterPro" id="IPR011047">
    <property type="entry name" value="Quinoprotein_ADH-like_sf"/>
</dbReference>
<keyword evidence="6 8" id="KW-0378">Hydrolase</keyword>
<reference evidence="12 13" key="1">
    <citation type="journal article" date="2018" name="Mol. Biol. Evol.">
        <title>Broad Genomic Sampling Reveals a Smut Pathogenic Ancestry of the Fungal Clade Ustilaginomycotina.</title>
        <authorList>
            <person name="Kijpornyongpan T."/>
            <person name="Mondo S.J."/>
            <person name="Barry K."/>
            <person name="Sandor L."/>
            <person name="Lee J."/>
            <person name="Lipzen A."/>
            <person name="Pangilinan J."/>
            <person name="LaButti K."/>
            <person name="Hainaut M."/>
            <person name="Henrissat B."/>
            <person name="Grigoriev I.V."/>
            <person name="Spatafora J.W."/>
            <person name="Aime M.C."/>
        </authorList>
    </citation>
    <scope>NUCLEOTIDE SEQUENCE [LARGE SCALE GENOMIC DNA]</scope>
    <source>
        <strain evidence="12 13">MCA 3645</strain>
    </source>
</reference>
<evidence type="ECO:0000256" key="6">
    <source>
        <dbReference type="ARBA" id="ARBA00022801"/>
    </source>
</evidence>
<dbReference type="InterPro" id="IPR048841">
    <property type="entry name" value="PAN2_N"/>
</dbReference>
<dbReference type="GO" id="GO:0006397">
    <property type="term" value="P:mRNA processing"/>
    <property type="evidence" value="ECO:0007669"/>
    <property type="project" value="UniProtKB-KW"/>
</dbReference>
<keyword evidence="3 8" id="KW-0507">mRNA processing</keyword>
<dbReference type="FunCoup" id="A0A317XKY0">
    <property type="interactions" value="351"/>
</dbReference>
<comment type="subunit">
    <text evidence="8">Forms a heterotrimer with an asymmetric homodimer of the regulatory subunit PAN3 to form the poly(A)-nuclease (PAN) deadenylation complex.</text>
</comment>
<dbReference type="EC" id="3.1.13.4" evidence="8"/>
<evidence type="ECO:0000256" key="7">
    <source>
        <dbReference type="ARBA" id="ARBA00022839"/>
    </source>
</evidence>
<dbReference type="GO" id="GO:0046872">
    <property type="term" value="F:metal ion binding"/>
    <property type="evidence" value="ECO:0007669"/>
    <property type="project" value="UniProtKB-KW"/>
</dbReference>
<evidence type="ECO:0000256" key="4">
    <source>
        <dbReference type="ARBA" id="ARBA00022722"/>
    </source>
</evidence>
<dbReference type="Gene3D" id="3.30.420.10">
    <property type="entry name" value="Ribonuclease H-like superfamily/Ribonuclease H"/>
    <property type="match status" value="1"/>
</dbReference>
<keyword evidence="5 8" id="KW-0479">Metal-binding</keyword>
<comment type="similarity">
    <text evidence="8">Belongs to the peptidase C19 family. PAN2 subfamily.</text>
</comment>
<dbReference type="SUPFAM" id="SSF53098">
    <property type="entry name" value="Ribonuclease H-like"/>
    <property type="match status" value="1"/>
</dbReference>
<dbReference type="Pfam" id="PF20770">
    <property type="entry name" value="PAN2_N"/>
    <property type="match status" value="1"/>
</dbReference>
<dbReference type="PROSITE" id="PS50294">
    <property type="entry name" value="WD_REPEATS_REGION"/>
    <property type="match status" value="1"/>
</dbReference>
<dbReference type="InterPro" id="IPR036397">
    <property type="entry name" value="RNaseH_sf"/>
</dbReference>
<feature type="binding site" evidence="8">
    <location>
        <position position="1216"/>
    </location>
    <ligand>
        <name>a divalent metal cation</name>
        <dbReference type="ChEBI" id="CHEBI:60240"/>
        <note>catalytic</note>
    </ligand>
</feature>
<feature type="compositionally biased region" description="Low complexity" evidence="10">
    <location>
        <begin position="780"/>
        <end position="791"/>
    </location>
</feature>
<feature type="domain" description="USP" evidence="11">
    <location>
        <begin position="614"/>
        <end position="1157"/>
    </location>
</feature>
<dbReference type="Gene3D" id="3.90.70.10">
    <property type="entry name" value="Cysteine proteinases"/>
    <property type="match status" value="1"/>
</dbReference>
<evidence type="ECO:0000256" key="3">
    <source>
        <dbReference type="ARBA" id="ARBA00022664"/>
    </source>
</evidence>
<feature type="compositionally biased region" description="Basic and acidic residues" evidence="10">
    <location>
        <begin position="1378"/>
        <end position="1397"/>
    </location>
</feature>
<name>A0A317XKY0_9BASI</name>
<comment type="function">
    <text evidence="8">Catalytic subunit of the poly(A)-nuclease (PAN) deadenylation complex, one of two cytoplasmic mRNA deadenylases involved in mRNA turnover. PAN specifically shortens poly(A) tails of RNA and the activity is stimulated by poly(A)-binding protein PAB1. PAN deadenylation is followed by rapid degradation of the shortened mRNA tails by the CCR4-NOT complex. Deadenylated mRNAs are then degraded by two alternative mechanisms, namely exosome-mediated 3'-5' exonucleolytic degradation, or deadenlyation-dependent mRNA decaping and subsequent 5'-3' exonucleolytic degradation by XRN1. May also be involved in post-transcriptional maturation of mRNA poly(A) tails.</text>
</comment>
<feature type="region of interest" description="Disordered" evidence="10">
    <location>
        <begin position="472"/>
        <end position="571"/>
    </location>
</feature>